<dbReference type="Gramene" id="C.cajan_20430.t">
    <property type="protein sequence ID" value="C.cajan_20430.t.cds1"/>
    <property type="gene ID" value="C.cajan_20430"/>
</dbReference>
<dbReference type="AlphaFoldDB" id="A0A151UBU7"/>
<dbReference type="Proteomes" id="UP000075243">
    <property type="component" value="Chromosome 1"/>
</dbReference>
<proteinExistence type="predicted"/>
<reference evidence="1 2" key="1">
    <citation type="journal article" date="2012" name="Nat. Biotechnol.">
        <title>Draft genome sequence of pigeonpea (Cajanus cajan), an orphan legume crop of resource-poor farmers.</title>
        <authorList>
            <person name="Varshney R.K."/>
            <person name="Chen W."/>
            <person name="Li Y."/>
            <person name="Bharti A.K."/>
            <person name="Saxena R.K."/>
            <person name="Schlueter J.A."/>
            <person name="Donoghue M.T."/>
            <person name="Azam S."/>
            <person name="Fan G."/>
            <person name="Whaley A.M."/>
            <person name="Farmer A.D."/>
            <person name="Sheridan J."/>
            <person name="Iwata A."/>
            <person name="Tuteja R."/>
            <person name="Penmetsa R.V."/>
            <person name="Wu W."/>
            <person name="Upadhyaya H.D."/>
            <person name="Yang S.P."/>
            <person name="Shah T."/>
            <person name="Saxena K.B."/>
            <person name="Michael T."/>
            <person name="McCombie W.R."/>
            <person name="Yang B."/>
            <person name="Zhang G."/>
            <person name="Yang H."/>
            <person name="Wang J."/>
            <person name="Spillane C."/>
            <person name="Cook D.R."/>
            <person name="May G.D."/>
            <person name="Xu X."/>
            <person name="Jackson S.A."/>
        </authorList>
    </citation>
    <scope>NUCLEOTIDE SEQUENCE [LARGE SCALE GENOMIC DNA]</scope>
    <source>
        <strain evidence="2">cv. Asha</strain>
    </source>
</reference>
<dbReference type="PANTHER" id="PTHR35046:SF9">
    <property type="entry name" value="RNA-DIRECTED DNA POLYMERASE"/>
    <property type="match status" value="1"/>
</dbReference>
<dbReference type="Gene3D" id="2.40.70.10">
    <property type="entry name" value="Acid Proteases"/>
    <property type="match status" value="1"/>
</dbReference>
<evidence type="ECO:0000313" key="1">
    <source>
        <dbReference type="EMBL" id="KYP76783.1"/>
    </source>
</evidence>
<dbReference type="EMBL" id="CM003603">
    <property type="protein sequence ID" value="KYP76783.1"/>
    <property type="molecule type" value="Genomic_DNA"/>
</dbReference>
<name>A0A151UBU7_CAJCA</name>
<dbReference type="InterPro" id="IPR021109">
    <property type="entry name" value="Peptidase_aspartic_dom_sf"/>
</dbReference>
<dbReference type="CDD" id="cd00303">
    <property type="entry name" value="retropepsin_like"/>
    <property type="match status" value="1"/>
</dbReference>
<protein>
    <submittedName>
        <fullName evidence="1">Uncharacterized protein</fullName>
    </submittedName>
</protein>
<sequence length="172" mass="19368">MILKGNDIYKSDSTISFSSSSEQDIQDSSEEAPPCDGDLLVAQRFLANQLQEQDQSQRENLSHTRCKILKNTCSLIVDSGSCNKFCSTKLVEKLHLTPIAHPKSYKLQWFNEDGPTEVKEQVNISLTIGKYKDEVLCDIIPMMQVFYYLGGLGNMKCKPSMMDSPIRLVLPI</sequence>
<dbReference type="PANTHER" id="PTHR35046">
    <property type="entry name" value="ZINC KNUCKLE (CCHC-TYPE) FAMILY PROTEIN"/>
    <property type="match status" value="1"/>
</dbReference>
<keyword evidence="2" id="KW-1185">Reference proteome</keyword>
<gene>
    <name evidence="1" type="ORF">KK1_021039</name>
</gene>
<evidence type="ECO:0000313" key="2">
    <source>
        <dbReference type="Proteomes" id="UP000075243"/>
    </source>
</evidence>
<organism evidence="1 2">
    <name type="scientific">Cajanus cajan</name>
    <name type="common">Pigeon pea</name>
    <name type="synonym">Cajanus indicus</name>
    <dbReference type="NCBI Taxonomy" id="3821"/>
    <lineage>
        <taxon>Eukaryota</taxon>
        <taxon>Viridiplantae</taxon>
        <taxon>Streptophyta</taxon>
        <taxon>Embryophyta</taxon>
        <taxon>Tracheophyta</taxon>
        <taxon>Spermatophyta</taxon>
        <taxon>Magnoliopsida</taxon>
        <taxon>eudicotyledons</taxon>
        <taxon>Gunneridae</taxon>
        <taxon>Pentapetalae</taxon>
        <taxon>rosids</taxon>
        <taxon>fabids</taxon>
        <taxon>Fabales</taxon>
        <taxon>Fabaceae</taxon>
        <taxon>Papilionoideae</taxon>
        <taxon>50 kb inversion clade</taxon>
        <taxon>NPAAA clade</taxon>
        <taxon>indigoferoid/millettioid clade</taxon>
        <taxon>Phaseoleae</taxon>
        <taxon>Cajanus</taxon>
    </lineage>
</organism>
<accession>A0A151UBU7</accession>